<dbReference type="EMBL" id="JACHDS010000001">
    <property type="protein sequence ID" value="MBB6172501.1"/>
    <property type="molecule type" value="Genomic_DNA"/>
</dbReference>
<proteinExistence type="predicted"/>
<evidence type="ECO:0000313" key="1">
    <source>
        <dbReference type="EMBL" id="MBB6172501.1"/>
    </source>
</evidence>
<evidence type="ECO:0000313" key="2">
    <source>
        <dbReference type="Proteomes" id="UP000546642"/>
    </source>
</evidence>
<dbReference type="Proteomes" id="UP000546642">
    <property type="component" value="Unassembled WGS sequence"/>
</dbReference>
<reference evidence="1 2" key="1">
    <citation type="submission" date="2020-08" db="EMBL/GenBank/DDBJ databases">
        <title>Sequencing the genomes of 1000 actinobacteria strains.</title>
        <authorList>
            <person name="Klenk H.-P."/>
        </authorList>
    </citation>
    <scope>NUCLEOTIDE SEQUENCE [LARGE SCALE GENOMIC DNA]</scope>
    <source>
        <strain evidence="1 2">DSM 46659</strain>
    </source>
</reference>
<dbReference type="PANTHER" id="PTHR34613">
    <property type="entry name" value="SLL0800 PROTEIN"/>
    <property type="match status" value="1"/>
</dbReference>
<sequence length="283" mass="31742">MPSFEHELLVRLFHNRPELAPEVLRDVLGAQLPEYTEAILGCPDVPQLRPVCYTADGVVQLRDGRTRLAVAVEVQLNKDDDKPYTWPVYVCALRARLKRPVRLLVVCPDEKTAEWARTPLVIEGDPDGMVLRPWVLGPSDIPVVEDPVQARSSPELSVLSAAAHGDNESVLKATQYALDAVPEDRTLIYNDFIASKLSSAARKTWEDLMATGTYEWQTDFARKHIAEGKAEGKAEDIITFLEARGLKVNAEQQKRIRDCTDLEVLSRWVQRAAKVSKAEDLFD</sequence>
<dbReference type="PANTHER" id="PTHR34613:SF1">
    <property type="entry name" value="SLL6017 PROTEIN"/>
    <property type="match status" value="1"/>
</dbReference>
<accession>A0A7W9YJ58</accession>
<gene>
    <name evidence="1" type="ORF">HNR23_002561</name>
</gene>
<name>A0A7W9YJ58_9ACTN</name>
<keyword evidence="2" id="KW-1185">Reference proteome</keyword>
<organism evidence="1 2">
    <name type="scientific">Nocardiopsis mwathae</name>
    <dbReference type="NCBI Taxonomy" id="1472723"/>
    <lineage>
        <taxon>Bacteria</taxon>
        <taxon>Bacillati</taxon>
        <taxon>Actinomycetota</taxon>
        <taxon>Actinomycetes</taxon>
        <taxon>Streptosporangiales</taxon>
        <taxon>Nocardiopsidaceae</taxon>
        <taxon>Nocardiopsis</taxon>
    </lineage>
</organism>
<protein>
    <submittedName>
        <fullName evidence="1">Uncharacterized protein</fullName>
    </submittedName>
</protein>
<comment type="caution">
    <text evidence="1">The sequence shown here is derived from an EMBL/GenBank/DDBJ whole genome shotgun (WGS) entry which is preliminary data.</text>
</comment>
<dbReference type="RefSeq" id="WP_184075793.1">
    <property type="nucleotide sequence ID" value="NZ_JACHDS010000001.1"/>
</dbReference>
<dbReference type="AlphaFoldDB" id="A0A7W9YJ58"/>